<proteinExistence type="inferred from homology"/>
<dbReference type="Gene3D" id="1.10.20.10">
    <property type="entry name" value="Histone, subunit A"/>
    <property type="match status" value="1"/>
</dbReference>
<evidence type="ECO:0000256" key="4">
    <source>
        <dbReference type="ARBA" id="ARBA00006846"/>
    </source>
</evidence>
<feature type="domain" description="Core Histone H2A/H2B/H3" evidence="14">
    <location>
        <begin position="25"/>
        <end position="98"/>
    </location>
</feature>
<evidence type="ECO:0000256" key="3">
    <source>
        <dbReference type="ARBA" id="ARBA00004286"/>
    </source>
</evidence>
<dbReference type="EnsemblMetazoa" id="XM_011681668">
    <property type="protein sequence ID" value="XP_011679970"/>
    <property type="gene ID" value="LOC579785"/>
</dbReference>
<dbReference type="FunFam" id="1.10.20.10:FF:000016">
    <property type="entry name" value="Histone H2B"/>
    <property type="match status" value="1"/>
</dbReference>
<reference evidence="16" key="1">
    <citation type="submission" date="2015-02" db="EMBL/GenBank/DDBJ databases">
        <title>Genome sequencing for Strongylocentrotus purpuratus.</title>
        <authorList>
            <person name="Murali S."/>
            <person name="Liu Y."/>
            <person name="Vee V."/>
            <person name="English A."/>
            <person name="Wang M."/>
            <person name="Skinner E."/>
            <person name="Han Y."/>
            <person name="Muzny D.M."/>
            <person name="Worley K.C."/>
            <person name="Gibbs R.A."/>
        </authorList>
    </citation>
    <scope>NUCLEOTIDE SEQUENCE</scope>
</reference>
<evidence type="ECO:0000256" key="12">
    <source>
        <dbReference type="ARBA" id="ARBA00023269"/>
    </source>
</evidence>
<dbReference type="AlphaFoldDB" id="A0A7M7HIK7"/>
<evidence type="ECO:0000256" key="13">
    <source>
        <dbReference type="SAM" id="MobiDB-lite"/>
    </source>
</evidence>
<evidence type="ECO:0000313" key="15">
    <source>
        <dbReference type="EnsemblMetazoa" id="XP_011679970"/>
    </source>
</evidence>
<feature type="compositionally biased region" description="Basic residues" evidence="13">
    <location>
        <begin position="7"/>
        <end position="30"/>
    </location>
</feature>
<dbReference type="SMART" id="SM00427">
    <property type="entry name" value="H2B"/>
    <property type="match status" value="1"/>
</dbReference>
<evidence type="ECO:0000256" key="9">
    <source>
        <dbReference type="ARBA" id="ARBA00023125"/>
    </source>
</evidence>
<keyword evidence="9" id="KW-0238">DNA-binding</keyword>
<keyword evidence="10" id="KW-0325">Glycoprotein</keyword>
<dbReference type="Pfam" id="PF00125">
    <property type="entry name" value="Histone"/>
    <property type="match status" value="1"/>
</dbReference>
<evidence type="ECO:0000256" key="7">
    <source>
        <dbReference type="ARBA" id="ARBA00022499"/>
    </source>
</evidence>
<dbReference type="GeneID" id="579785"/>
<dbReference type="GO" id="GO:0000786">
    <property type="term" value="C:nucleosome"/>
    <property type="evidence" value="ECO:0007669"/>
    <property type="project" value="UniProtKB-KW"/>
</dbReference>
<dbReference type="PRINTS" id="PR00621">
    <property type="entry name" value="HISTONEH2B"/>
</dbReference>
<comment type="similarity">
    <text evidence="4">Belongs to the histone H2B family.</text>
</comment>
<reference evidence="15" key="2">
    <citation type="submission" date="2021-01" db="UniProtKB">
        <authorList>
            <consortium name="EnsemblMetazoa"/>
        </authorList>
    </citation>
    <scope>IDENTIFICATION</scope>
</reference>
<comment type="subcellular location">
    <subcellularLocation>
        <location evidence="3">Chromosome</location>
    </subcellularLocation>
    <subcellularLocation>
        <location evidence="2">Nucleus</location>
    </subcellularLocation>
</comment>
<evidence type="ECO:0000256" key="10">
    <source>
        <dbReference type="ARBA" id="ARBA00023180"/>
    </source>
</evidence>
<dbReference type="KEGG" id="spu:579785"/>
<organism evidence="15 16">
    <name type="scientific">Strongylocentrotus purpuratus</name>
    <name type="common">Purple sea urchin</name>
    <dbReference type="NCBI Taxonomy" id="7668"/>
    <lineage>
        <taxon>Eukaryota</taxon>
        <taxon>Metazoa</taxon>
        <taxon>Echinodermata</taxon>
        <taxon>Eleutherozoa</taxon>
        <taxon>Echinozoa</taxon>
        <taxon>Echinoidea</taxon>
        <taxon>Euechinoidea</taxon>
        <taxon>Echinacea</taxon>
        <taxon>Camarodonta</taxon>
        <taxon>Echinidea</taxon>
        <taxon>Strongylocentrotidae</taxon>
        <taxon>Strongylocentrotus</taxon>
    </lineage>
</organism>
<dbReference type="GO" id="GO:0005634">
    <property type="term" value="C:nucleus"/>
    <property type="evidence" value="ECO:0007669"/>
    <property type="project" value="UniProtKB-SubCell"/>
</dbReference>
<accession>A0A7M7HIK7</accession>
<sequence length="144" mass="16320">MAPTAQRAKKGSKKAAKAPRPSGGKKRNKKRKESYAIYIYKVLKQVHPNTGISSRAMVIMNSFVKDIFERIASESSRLAKYNTKSTITWREIQSAIRLILTGELLKHAVREGYHSFTMKRRSELVNPFYDKVSSRNSSALTSLV</sequence>
<dbReference type="GO" id="GO:0030527">
    <property type="term" value="F:structural constituent of chromatin"/>
    <property type="evidence" value="ECO:0007669"/>
    <property type="project" value="InterPro"/>
</dbReference>
<dbReference type="InterPro" id="IPR007125">
    <property type="entry name" value="H2A/H2B/H3"/>
</dbReference>
<evidence type="ECO:0000256" key="8">
    <source>
        <dbReference type="ARBA" id="ARBA00022843"/>
    </source>
</evidence>
<dbReference type="OrthoDB" id="1733721at2759"/>
<evidence type="ECO:0000256" key="1">
    <source>
        <dbReference type="ARBA" id="ARBA00002001"/>
    </source>
</evidence>
<evidence type="ECO:0000256" key="11">
    <source>
        <dbReference type="ARBA" id="ARBA00023242"/>
    </source>
</evidence>
<dbReference type="CDD" id="cd22910">
    <property type="entry name" value="HFD_H2B"/>
    <property type="match status" value="1"/>
</dbReference>
<keyword evidence="7" id="KW-1017">Isopeptide bond</keyword>
<keyword evidence="11" id="KW-0539">Nucleus</keyword>
<keyword evidence="6" id="KW-0158">Chromosome</keyword>
<dbReference type="SUPFAM" id="SSF47113">
    <property type="entry name" value="Histone-fold"/>
    <property type="match status" value="1"/>
</dbReference>
<dbReference type="InParanoid" id="A0A7M7HIK7"/>
<dbReference type="Proteomes" id="UP000007110">
    <property type="component" value="Unassembled WGS sequence"/>
</dbReference>
<evidence type="ECO:0000256" key="5">
    <source>
        <dbReference type="ARBA" id="ARBA00011538"/>
    </source>
</evidence>
<feature type="region of interest" description="Disordered" evidence="13">
    <location>
        <begin position="1"/>
        <end position="30"/>
    </location>
</feature>
<dbReference type="InterPro" id="IPR009072">
    <property type="entry name" value="Histone-fold"/>
</dbReference>
<keyword evidence="12" id="KW-0544">Nucleosome core</keyword>
<dbReference type="GO" id="GO:0003677">
    <property type="term" value="F:DNA binding"/>
    <property type="evidence" value="ECO:0000318"/>
    <property type="project" value="GO_Central"/>
</dbReference>
<keyword evidence="16" id="KW-1185">Reference proteome</keyword>
<evidence type="ECO:0000313" key="16">
    <source>
        <dbReference type="Proteomes" id="UP000007110"/>
    </source>
</evidence>
<evidence type="ECO:0000259" key="14">
    <source>
        <dbReference type="Pfam" id="PF00125"/>
    </source>
</evidence>
<dbReference type="InterPro" id="IPR000558">
    <property type="entry name" value="Histone_H2B"/>
</dbReference>
<dbReference type="GO" id="GO:0046982">
    <property type="term" value="F:protein heterodimerization activity"/>
    <property type="evidence" value="ECO:0007669"/>
    <property type="project" value="InterPro"/>
</dbReference>
<protein>
    <recommendedName>
        <fullName evidence="14">Core Histone H2A/H2B/H3 domain-containing protein</fullName>
    </recommendedName>
</protein>
<dbReference type="RefSeq" id="XP_011679970.2">
    <property type="nucleotide sequence ID" value="XM_011681668.2"/>
</dbReference>
<dbReference type="PANTHER" id="PTHR23428">
    <property type="entry name" value="HISTONE H2B"/>
    <property type="match status" value="1"/>
</dbReference>
<evidence type="ECO:0000256" key="2">
    <source>
        <dbReference type="ARBA" id="ARBA00004123"/>
    </source>
</evidence>
<evidence type="ECO:0000256" key="6">
    <source>
        <dbReference type="ARBA" id="ARBA00022454"/>
    </source>
</evidence>
<comment type="function">
    <text evidence="1">Core component of nucleosome. Nucleosomes wrap and compact DNA into chromatin, limiting DNA accessibility to the cellular machineries which require DNA as a template. Histones thereby play a central role in transcription regulation, DNA repair, DNA replication and chromosomal stability. DNA accessibility is regulated via a complex set of post-translational modifications of histones, also called histone code, and nucleosome remodeling.</text>
</comment>
<keyword evidence="8" id="KW-0832">Ubl conjugation</keyword>
<comment type="subunit">
    <text evidence="5">The nucleosome is a histone octamer containing two molecules each of H2A, H2B, H3 and H4 assembled in one H3-H4 heterotetramer and two H2A-H2B heterodimers. The octamer wraps approximately 147 bp of DNA.</text>
</comment>
<name>A0A7M7HIK7_STRPU</name>